<evidence type="ECO:0000256" key="17">
    <source>
        <dbReference type="ARBA" id="ARBA00023065"/>
    </source>
</evidence>
<comment type="function">
    <text evidence="19">C-type cytochrome. Part of the cbb3-type cytochrome c oxidase complex.</text>
</comment>
<dbReference type="SUPFAM" id="SSF46626">
    <property type="entry name" value="Cytochrome c"/>
    <property type="match status" value="2"/>
</dbReference>
<evidence type="ECO:0000256" key="10">
    <source>
        <dbReference type="ARBA" id="ARBA00022723"/>
    </source>
</evidence>
<evidence type="ECO:0000256" key="15">
    <source>
        <dbReference type="ARBA" id="ARBA00023002"/>
    </source>
</evidence>
<dbReference type="AlphaFoldDB" id="M9RF50"/>
<dbReference type="GO" id="GO:0046872">
    <property type="term" value="F:metal ion binding"/>
    <property type="evidence" value="ECO:0007669"/>
    <property type="project" value="UniProtKB-KW"/>
</dbReference>
<dbReference type="Pfam" id="PF14715">
    <property type="entry name" value="FixP_N"/>
    <property type="match status" value="1"/>
</dbReference>
<evidence type="ECO:0000256" key="8">
    <source>
        <dbReference type="ARBA" id="ARBA00022660"/>
    </source>
</evidence>
<dbReference type="GO" id="GO:1902600">
    <property type="term" value="P:proton transmembrane transport"/>
    <property type="evidence" value="ECO:0007669"/>
    <property type="project" value="UniProtKB-KW"/>
</dbReference>
<dbReference type="NCBIfam" id="TIGR00782">
    <property type="entry name" value="ccoP"/>
    <property type="match status" value="1"/>
</dbReference>
<dbReference type="Proteomes" id="UP000004688">
    <property type="component" value="Chromosome"/>
</dbReference>
<dbReference type="PROSITE" id="PS51007">
    <property type="entry name" value="CYTC"/>
    <property type="match status" value="2"/>
</dbReference>
<evidence type="ECO:0000256" key="2">
    <source>
        <dbReference type="ARBA" id="ARBA00004673"/>
    </source>
</evidence>
<feature type="binding site" description="covalent" evidence="21">
    <location>
        <position position="122"/>
    </location>
    <ligand>
        <name>heme c</name>
        <dbReference type="ChEBI" id="CHEBI:61717"/>
        <label>1</label>
    </ligand>
</feature>
<evidence type="ECO:0000256" key="4">
    <source>
        <dbReference type="ARBA" id="ARBA00022448"/>
    </source>
</evidence>
<evidence type="ECO:0000256" key="12">
    <source>
        <dbReference type="ARBA" id="ARBA00022781"/>
    </source>
</evidence>
<evidence type="ECO:0000256" key="5">
    <source>
        <dbReference type="ARBA" id="ARBA00022475"/>
    </source>
</evidence>
<keyword evidence="5 19" id="KW-1003">Cell membrane</keyword>
<dbReference type="PIRSF" id="PIRSF000006">
    <property type="entry name" value="Cbb3-Cox_fixP"/>
    <property type="match status" value="1"/>
</dbReference>
<organism evidence="24 25">
    <name type="scientific">Octadecabacter arcticus 238</name>
    <dbReference type="NCBI Taxonomy" id="391616"/>
    <lineage>
        <taxon>Bacteria</taxon>
        <taxon>Pseudomonadati</taxon>
        <taxon>Pseudomonadota</taxon>
        <taxon>Alphaproteobacteria</taxon>
        <taxon>Rhodobacterales</taxon>
        <taxon>Roseobacteraceae</taxon>
        <taxon>Octadecabacter</taxon>
    </lineage>
</organism>
<dbReference type="GO" id="GO:0016491">
    <property type="term" value="F:oxidoreductase activity"/>
    <property type="evidence" value="ECO:0007669"/>
    <property type="project" value="UniProtKB-KW"/>
</dbReference>
<evidence type="ECO:0000256" key="9">
    <source>
        <dbReference type="ARBA" id="ARBA00022692"/>
    </source>
</evidence>
<keyword evidence="11" id="KW-0677">Repeat</keyword>
<dbReference type="PANTHER" id="PTHR33751:SF1">
    <property type="entry name" value="CBB3-TYPE CYTOCHROME C OXIDASE SUBUNIT FIXP"/>
    <property type="match status" value="1"/>
</dbReference>
<feature type="transmembrane region" description="Helical" evidence="22">
    <location>
        <begin position="30"/>
        <end position="52"/>
    </location>
</feature>
<keyword evidence="12 19" id="KW-0375">Hydrogen ion transport</keyword>
<comment type="cofactor">
    <cofactor evidence="19 21">
        <name>heme c</name>
        <dbReference type="ChEBI" id="CHEBI:61717"/>
    </cofactor>
    <text evidence="19 21">Binds 2 heme C groups per subunit.</text>
</comment>
<feature type="binding site" description="axial binding residue" evidence="20">
    <location>
        <position position="123"/>
    </location>
    <ligand>
        <name>heme c</name>
        <dbReference type="ChEBI" id="CHEBI:61717"/>
        <label>1</label>
    </ligand>
    <ligandPart>
        <name>Fe</name>
        <dbReference type="ChEBI" id="CHEBI:18248"/>
    </ligandPart>
</feature>
<dbReference type="STRING" id="391616.OA238_c00970"/>
<dbReference type="Gene3D" id="1.10.760.10">
    <property type="entry name" value="Cytochrome c-like domain"/>
    <property type="match status" value="2"/>
</dbReference>
<comment type="subunit">
    <text evidence="19">Component of the cbb3-type cytochrome c oxidase.</text>
</comment>
<dbReference type="Gene3D" id="6.10.280.130">
    <property type="match status" value="1"/>
</dbReference>
<feature type="binding site" description="covalent" evidence="21">
    <location>
        <position position="221"/>
    </location>
    <ligand>
        <name>heme c</name>
        <dbReference type="ChEBI" id="CHEBI:61717"/>
        <label>2</label>
    </ligand>
</feature>
<evidence type="ECO:0000313" key="24">
    <source>
        <dbReference type="EMBL" id="AGI70368.1"/>
    </source>
</evidence>
<evidence type="ECO:0000256" key="1">
    <source>
        <dbReference type="ARBA" id="ARBA00004533"/>
    </source>
</evidence>
<keyword evidence="18 19" id="KW-0472">Membrane</keyword>
<sequence>MNKPDKKDDVETTGHVWDGIEELDSPMPRWWVWVFYLTIIWAVGYTIAYPAWPMINGATTGLLGYSTRGEVAEDIARVDASNAEILARLATADLTAIRDDAELHTFAVNAGGSIFAANCSQCHGRGAAGVQAGGYPNLLDDDWLWGGDIEQIAYTVTHGIRNEQSMDSRYSQMPAFGADEILTNDEIDAIVQHVLSISGQDHEAVLAGVGSTLFLDNCAACHGDAGTGLQEIGAPNLSDAIWLYGGDADTIRTTIQNARFGAMPAWSEEFRGASGLSLAEINAVATYVHQLGSAQ</sequence>
<keyword evidence="8 19" id="KW-0679">Respiratory chain</keyword>
<evidence type="ECO:0000256" key="6">
    <source>
        <dbReference type="ARBA" id="ARBA00022519"/>
    </source>
</evidence>
<accession>M9RF50</accession>
<protein>
    <recommendedName>
        <fullName evidence="19">Cbb3-type cytochrome c oxidase subunit</fullName>
    </recommendedName>
</protein>
<dbReference type="Pfam" id="PF00034">
    <property type="entry name" value="Cytochrom_C"/>
    <property type="match status" value="1"/>
</dbReference>
<keyword evidence="15 19" id="KW-0560">Oxidoreductase</keyword>
<keyword evidence="13 19" id="KW-0249">Electron transport</keyword>
<dbReference type="Pfam" id="PF13442">
    <property type="entry name" value="Cytochrome_CBB3"/>
    <property type="match status" value="1"/>
</dbReference>
<feature type="binding site" description="axial binding residue" evidence="20">
    <location>
        <position position="222"/>
    </location>
    <ligand>
        <name>heme c</name>
        <dbReference type="ChEBI" id="CHEBI:61717"/>
        <label>2</label>
    </ligand>
    <ligandPart>
        <name>Fe</name>
        <dbReference type="ChEBI" id="CHEBI:18248"/>
    </ligandPart>
</feature>
<proteinExistence type="inferred from homology"/>
<dbReference type="GO" id="GO:0009055">
    <property type="term" value="F:electron transfer activity"/>
    <property type="evidence" value="ECO:0007669"/>
    <property type="project" value="InterPro"/>
</dbReference>
<keyword evidence="14 22" id="KW-1133">Transmembrane helix</keyword>
<dbReference type="eggNOG" id="COG2010">
    <property type="taxonomic scope" value="Bacteria"/>
</dbReference>
<keyword evidence="17 19" id="KW-0406">Ion transport</keyword>
<keyword evidence="6 19" id="KW-0997">Cell inner membrane</keyword>
<keyword evidence="25" id="KW-1185">Reference proteome</keyword>
<keyword evidence="7 19" id="KW-0349">Heme</keyword>
<dbReference type="KEGG" id="oar:OA238_c00970"/>
<comment type="subcellular location">
    <subcellularLocation>
        <location evidence="1 19">Cell inner membrane</location>
    </subcellularLocation>
</comment>
<comment type="pathway">
    <text evidence="2 19">Energy metabolism; oxidative phosphorylation.</text>
</comment>
<feature type="binding site" description="axial binding residue" evidence="20">
    <location>
        <position position="263"/>
    </location>
    <ligand>
        <name>heme c</name>
        <dbReference type="ChEBI" id="CHEBI:61717"/>
        <label>1</label>
    </ligand>
    <ligandPart>
        <name>Fe</name>
        <dbReference type="ChEBI" id="CHEBI:18248"/>
    </ligandPart>
</feature>
<dbReference type="OrthoDB" id="9811281at2"/>
<dbReference type="GO" id="GO:0020037">
    <property type="term" value="F:heme binding"/>
    <property type="evidence" value="ECO:0007669"/>
    <property type="project" value="InterPro"/>
</dbReference>
<dbReference type="PANTHER" id="PTHR33751">
    <property type="entry name" value="CBB3-TYPE CYTOCHROME C OXIDASE SUBUNIT FIXP"/>
    <property type="match status" value="1"/>
</dbReference>
<comment type="similarity">
    <text evidence="3 19">Belongs to the CcoP / FixP family.</text>
</comment>
<evidence type="ECO:0000256" key="11">
    <source>
        <dbReference type="ARBA" id="ARBA00022737"/>
    </source>
</evidence>
<evidence type="ECO:0000256" key="19">
    <source>
        <dbReference type="PIRNR" id="PIRNR000006"/>
    </source>
</evidence>
<evidence type="ECO:0000256" key="18">
    <source>
        <dbReference type="ARBA" id="ARBA00023136"/>
    </source>
</evidence>
<dbReference type="InterPro" id="IPR038414">
    <property type="entry name" value="CcoP_N_sf"/>
</dbReference>
<reference evidence="24 25" key="1">
    <citation type="journal article" date="2013" name="PLoS ONE">
        <title>Poles Apart: Arctic and Antarctic Octadecabacter strains Share High Genome Plasticity and a New Type of Xanthorhodopsin.</title>
        <authorList>
            <person name="Vollmers J."/>
            <person name="Voget S."/>
            <person name="Dietrich S."/>
            <person name="Gollnow K."/>
            <person name="Smits M."/>
            <person name="Meyer K."/>
            <person name="Brinkhoff T."/>
            <person name="Simon M."/>
            <person name="Daniel R."/>
        </authorList>
    </citation>
    <scope>NUCLEOTIDE SEQUENCE [LARGE SCALE GENOMIC DNA]</scope>
    <source>
        <strain evidence="24 25">238</strain>
    </source>
</reference>
<gene>
    <name evidence="24" type="primary">ccoP</name>
    <name evidence="24" type="ORF">OA238_c00970</name>
</gene>
<keyword evidence="9 22" id="KW-0812">Transmembrane</keyword>
<evidence type="ECO:0000313" key="25">
    <source>
        <dbReference type="Proteomes" id="UP000004688"/>
    </source>
</evidence>
<keyword evidence="16 19" id="KW-0408">Iron</keyword>
<dbReference type="InterPro" id="IPR004678">
    <property type="entry name" value="Cyt_c_oxidase_cbb3_su3"/>
</dbReference>
<evidence type="ECO:0000256" key="14">
    <source>
        <dbReference type="ARBA" id="ARBA00022989"/>
    </source>
</evidence>
<dbReference type="InterPro" id="IPR032858">
    <property type="entry name" value="CcoP_N"/>
</dbReference>
<dbReference type="UniPathway" id="UPA00705"/>
<feature type="binding site" description="covalent" evidence="21">
    <location>
        <position position="218"/>
    </location>
    <ligand>
        <name>heme c</name>
        <dbReference type="ChEBI" id="CHEBI:61717"/>
        <label>2</label>
    </ligand>
</feature>
<feature type="binding site" description="covalent" evidence="21">
    <location>
        <position position="119"/>
    </location>
    <ligand>
        <name>heme c</name>
        <dbReference type="ChEBI" id="CHEBI:61717"/>
        <label>1</label>
    </ligand>
</feature>
<feature type="binding site" description="axial binding residue" evidence="20">
    <location>
        <position position="173"/>
    </location>
    <ligand>
        <name>heme c</name>
        <dbReference type="ChEBI" id="CHEBI:61717"/>
        <label>2</label>
    </ligand>
    <ligandPart>
        <name>Fe</name>
        <dbReference type="ChEBI" id="CHEBI:18248"/>
    </ligandPart>
</feature>
<evidence type="ECO:0000256" key="3">
    <source>
        <dbReference type="ARBA" id="ARBA00006113"/>
    </source>
</evidence>
<evidence type="ECO:0000256" key="16">
    <source>
        <dbReference type="ARBA" id="ARBA00023004"/>
    </source>
</evidence>
<dbReference type="GO" id="GO:0005886">
    <property type="term" value="C:plasma membrane"/>
    <property type="evidence" value="ECO:0007669"/>
    <property type="project" value="UniProtKB-SubCell"/>
</dbReference>
<dbReference type="InterPro" id="IPR050597">
    <property type="entry name" value="Cytochrome_c_Oxidase_Subunit"/>
</dbReference>
<evidence type="ECO:0000259" key="23">
    <source>
        <dbReference type="PROSITE" id="PS51007"/>
    </source>
</evidence>
<dbReference type="InterPro" id="IPR009056">
    <property type="entry name" value="Cyt_c-like_dom"/>
</dbReference>
<evidence type="ECO:0000256" key="20">
    <source>
        <dbReference type="PIRSR" id="PIRSR000006-1"/>
    </source>
</evidence>
<evidence type="ECO:0000256" key="22">
    <source>
        <dbReference type="SAM" id="Phobius"/>
    </source>
</evidence>
<dbReference type="RefSeq" id="WP_015493609.1">
    <property type="nucleotide sequence ID" value="NC_020908.1"/>
</dbReference>
<evidence type="ECO:0000256" key="13">
    <source>
        <dbReference type="ARBA" id="ARBA00022982"/>
    </source>
</evidence>
<evidence type="ECO:0000256" key="21">
    <source>
        <dbReference type="PIRSR" id="PIRSR000006-2"/>
    </source>
</evidence>
<feature type="domain" description="Cytochrome c" evidence="23">
    <location>
        <begin position="106"/>
        <end position="198"/>
    </location>
</feature>
<dbReference type="InterPro" id="IPR036909">
    <property type="entry name" value="Cyt_c-like_dom_sf"/>
</dbReference>
<name>M9RF50_9RHOB</name>
<keyword evidence="4 19" id="KW-0813">Transport</keyword>
<dbReference type="GO" id="GO:0006119">
    <property type="term" value="P:oxidative phosphorylation"/>
    <property type="evidence" value="ECO:0007669"/>
    <property type="project" value="UniProtKB-UniPathway"/>
</dbReference>
<feature type="domain" description="Cytochrome c" evidence="23">
    <location>
        <begin position="205"/>
        <end position="292"/>
    </location>
</feature>
<evidence type="ECO:0000256" key="7">
    <source>
        <dbReference type="ARBA" id="ARBA00022617"/>
    </source>
</evidence>
<dbReference type="HOGENOM" id="CLU_047545_2_0_5"/>
<keyword evidence="10 19" id="KW-0479">Metal-binding</keyword>
<dbReference type="EMBL" id="CP003742">
    <property type="protein sequence ID" value="AGI70368.1"/>
    <property type="molecule type" value="Genomic_DNA"/>
</dbReference>